<dbReference type="InterPro" id="IPR000169">
    <property type="entry name" value="Pept_cys_AS"/>
</dbReference>
<dbReference type="InterPro" id="IPR000668">
    <property type="entry name" value="Peptidase_C1A_C"/>
</dbReference>
<evidence type="ECO:0000256" key="2">
    <source>
        <dbReference type="ARBA" id="ARBA00022801"/>
    </source>
</evidence>
<proteinExistence type="inferred from homology"/>
<dbReference type="InParanoid" id="A0A1I1ZU99"/>
<dbReference type="PANTHER" id="PTHR10363">
    <property type="entry name" value="BLEOMYCIN HYDROLASE"/>
    <property type="match status" value="1"/>
</dbReference>
<evidence type="ECO:0000256" key="3">
    <source>
        <dbReference type="ARBA" id="ARBA00022807"/>
    </source>
</evidence>
<keyword evidence="3 4" id="KW-0788">Thiol protease</keyword>
<dbReference type="InterPro" id="IPR038765">
    <property type="entry name" value="Papain-like_cys_pep_sf"/>
</dbReference>
<dbReference type="GO" id="GO:0009636">
    <property type="term" value="P:response to toxic substance"/>
    <property type="evidence" value="ECO:0007669"/>
    <property type="project" value="TreeGrafter"/>
</dbReference>
<dbReference type="eggNOG" id="COG3579">
    <property type="taxonomic scope" value="Bacteria"/>
</dbReference>
<accession>A0A1I1ZU99</accession>
<evidence type="ECO:0000313" key="8">
    <source>
        <dbReference type="Proteomes" id="UP000181976"/>
    </source>
</evidence>
<dbReference type="GO" id="GO:0043418">
    <property type="term" value="P:homocysteine catabolic process"/>
    <property type="evidence" value="ECO:0007669"/>
    <property type="project" value="TreeGrafter"/>
</dbReference>
<evidence type="ECO:0000256" key="4">
    <source>
        <dbReference type="PIRNR" id="PIRNR005700"/>
    </source>
</evidence>
<keyword evidence="8" id="KW-1185">Reference proteome</keyword>
<keyword evidence="2 4" id="KW-0378">Hydrolase</keyword>
<dbReference type="SUPFAM" id="SSF54001">
    <property type="entry name" value="Cysteine proteinases"/>
    <property type="match status" value="1"/>
</dbReference>
<dbReference type="PANTHER" id="PTHR10363:SF2">
    <property type="entry name" value="BLEOMYCIN HYDROLASE"/>
    <property type="match status" value="1"/>
</dbReference>
<keyword evidence="1 4" id="KW-0645">Protease</keyword>
<protein>
    <recommendedName>
        <fullName evidence="4">Aminopeptidase</fullName>
    </recommendedName>
</protein>
<organism evidence="7 8">
    <name type="scientific">Thermophagus xiamenensis</name>
    <dbReference type="NCBI Taxonomy" id="385682"/>
    <lineage>
        <taxon>Bacteria</taxon>
        <taxon>Pseudomonadati</taxon>
        <taxon>Bacteroidota</taxon>
        <taxon>Bacteroidia</taxon>
        <taxon>Marinilabiliales</taxon>
        <taxon>Marinilabiliaceae</taxon>
        <taxon>Thermophagus</taxon>
    </lineage>
</organism>
<dbReference type="PROSITE" id="PS00139">
    <property type="entry name" value="THIOL_PROTEASE_CYS"/>
    <property type="match status" value="1"/>
</dbReference>
<evidence type="ECO:0000313" key="7">
    <source>
        <dbReference type="EMBL" id="SFE34948.1"/>
    </source>
</evidence>
<feature type="active site" evidence="5">
    <location>
        <position position="358"/>
    </location>
</feature>
<feature type="domain" description="Peptidase C1A papain C-terminal" evidence="6">
    <location>
        <begin position="44"/>
        <end position="136"/>
    </location>
</feature>
<sequence>MRRLSVIFISLFLFGGYLNSIAQEEKATQSEGYQFETIIDLPTTSVKDQHRSGTCWSFSGVSFLESEMMRIGKEPVDLSEMFIVRHCYAEKAQKFVRLHGHLNFGAGGAFHDVLFVLKNFGAVPEEVYSGLKYGTEKHVHGEMDEVLKDYVEGVIKNRNKELSTAWLDGYEGILDAYLGELPESFEYKGQEYTPVSFAKEVVGLNPDDYIQVSSFTHHPYYKPFIIEVPDNWLWGEVYNVQLEELIEIINHSLEKGYTVAWASDVSEKGFSYKNGLAIVPEEDPEELSDTERSRWEKLPEAERIKQIYSFQAPVPEKEVTPELRQKGFDNYQTTDDHGMHIVGMAKDQNGTIYYKVKNSWNTDNKYKGYLYASENFVRLKTISIMINKEALPKNIKKKLKL</sequence>
<dbReference type="Gene3D" id="3.90.70.10">
    <property type="entry name" value="Cysteine proteinases"/>
    <property type="match status" value="1"/>
</dbReference>
<dbReference type="PIRSF" id="PIRSF005700">
    <property type="entry name" value="PepC"/>
    <property type="match status" value="1"/>
</dbReference>
<dbReference type="Proteomes" id="UP000181976">
    <property type="component" value="Unassembled WGS sequence"/>
</dbReference>
<dbReference type="GO" id="GO:0070005">
    <property type="term" value="F:cysteine-type aminopeptidase activity"/>
    <property type="evidence" value="ECO:0007669"/>
    <property type="project" value="InterPro"/>
</dbReference>
<keyword evidence="4" id="KW-0031">Aminopeptidase</keyword>
<dbReference type="GO" id="GO:0005737">
    <property type="term" value="C:cytoplasm"/>
    <property type="evidence" value="ECO:0007669"/>
    <property type="project" value="TreeGrafter"/>
</dbReference>
<gene>
    <name evidence="7" type="ORF">SAMN05444380_1109</name>
</gene>
<reference evidence="7 8" key="1">
    <citation type="submission" date="2016-10" db="EMBL/GenBank/DDBJ databases">
        <authorList>
            <person name="de Groot N.N."/>
        </authorList>
    </citation>
    <scope>NUCLEOTIDE SEQUENCE [LARGE SCALE GENOMIC DNA]</scope>
    <source>
        <strain evidence="7 8">DSM 19012</strain>
    </source>
</reference>
<evidence type="ECO:0000256" key="5">
    <source>
        <dbReference type="PIRSR" id="PIRSR005700-1"/>
    </source>
</evidence>
<evidence type="ECO:0000259" key="6">
    <source>
        <dbReference type="Pfam" id="PF00112"/>
    </source>
</evidence>
<feature type="active site" evidence="5">
    <location>
        <position position="55"/>
    </location>
</feature>
<dbReference type="STRING" id="385682.SAMN05444380_1109"/>
<dbReference type="OrthoDB" id="9814054at2"/>
<name>A0A1I1ZU99_9BACT</name>
<comment type="similarity">
    <text evidence="4">Belongs to the peptidase C1 family.</text>
</comment>
<dbReference type="GO" id="GO:0006508">
    <property type="term" value="P:proteolysis"/>
    <property type="evidence" value="ECO:0007669"/>
    <property type="project" value="UniProtKB-KW"/>
</dbReference>
<dbReference type="InterPro" id="IPR004134">
    <property type="entry name" value="Peptidase_C1B"/>
</dbReference>
<dbReference type="Pfam" id="PF03051">
    <property type="entry name" value="Peptidase_C1_2"/>
    <property type="match status" value="2"/>
</dbReference>
<dbReference type="RefSeq" id="WP_010527140.1">
    <property type="nucleotide sequence ID" value="NZ_AFSL01000035.1"/>
</dbReference>
<dbReference type="EMBL" id="FONA01000010">
    <property type="protein sequence ID" value="SFE34948.1"/>
    <property type="molecule type" value="Genomic_DNA"/>
</dbReference>
<evidence type="ECO:0000256" key="1">
    <source>
        <dbReference type="ARBA" id="ARBA00022670"/>
    </source>
</evidence>
<dbReference type="Pfam" id="PF00112">
    <property type="entry name" value="Peptidase_C1"/>
    <property type="match status" value="1"/>
</dbReference>
<dbReference type="AlphaFoldDB" id="A0A1I1ZU99"/>
<feature type="active site" evidence="5">
    <location>
        <position position="337"/>
    </location>
</feature>